<dbReference type="GO" id="GO:0000184">
    <property type="term" value="P:nuclear-transcribed mRNA catabolic process, nonsense-mediated decay"/>
    <property type="evidence" value="ECO:0007669"/>
    <property type="project" value="InterPro"/>
</dbReference>
<evidence type="ECO:0000313" key="5">
    <source>
        <dbReference type="EMBL" id="PWY98311.1"/>
    </source>
</evidence>
<dbReference type="Proteomes" id="UP000246740">
    <property type="component" value="Unassembled WGS sequence"/>
</dbReference>
<dbReference type="GO" id="GO:0035145">
    <property type="term" value="C:exon-exon junction complex"/>
    <property type="evidence" value="ECO:0007669"/>
    <property type="project" value="TreeGrafter"/>
</dbReference>
<dbReference type="OrthoDB" id="27832at2759"/>
<dbReference type="Gene3D" id="1.25.40.180">
    <property type="match status" value="3"/>
</dbReference>
<dbReference type="FunCoup" id="A0A317XJP5">
    <property type="interactions" value="644"/>
</dbReference>
<dbReference type="GO" id="GO:0003723">
    <property type="term" value="F:RNA binding"/>
    <property type="evidence" value="ECO:0007669"/>
    <property type="project" value="InterPro"/>
</dbReference>
<feature type="compositionally biased region" description="Basic and acidic residues" evidence="3">
    <location>
        <begin position="953"/>
        <end position="964"/>
    </location>
</feature>
<protein>
    <submittedName>
        <fullName evidence="5">ARM repeat-containing protein</fullName>
    </submittedName>
</protein>
<name>A0A317XJP5_9BASI</name>
<dbReference type="SMART" id="SM00543">
    <property type="entry name" value="MIF4G"/>
    <property type="match status" value="2"/>
</dbReference>
<feature type="compositionally biased region" description="Low complexity" evidence="3">
    <location>
        <begin position="1069"/>
        <end position="1091"/>
    </location>
</feature>
<organism evidence="5 6">
    <name type="scientific">Testicularia cyperi</name>
    <dbReference type="NCBI Taxonomy" id="1882483"/>
    <lineage>
        <taxon>Eukaryota</taxon>
        <taxon>Fungi</taxon>
        <taxon>Dikarya</taxon>
        <taxon>Basidiomycota</taxon>
        <taxon>Ustilaginomycotina</taxon>
        <taxon>Ustilaginomycetes</taxon>
        <taxon>Ustilaginales</taxon>
        <taxon>Anthracoideaceae</taxon>
        <taxon>Testicularia</taxon>
    </lineage>
</organism>
<evidence type="ECO:0000256" key="3">
    <source>
        <dbReference type="SAM" id="MobiDB-lite"/>
    </source>
</evidence>
<keyword evidence="2" id="KW-0963">Cytoplasm</keyword>
<dbReference type="InterPro" id="IPR016024">
    <property type="entry name" value="ARM-type_fold"/>
</dbReference>
<feature type="compositionally biased region" description="Acidic residues" evidence="3">
    <location>
        <begin position="988"/>
        <end position="999"/>
    </location>
</feature>
<dbReference type="InParanoid" id="A0A317XJP5"/>
<evidence type="ECO:0000256" key="1">
    <source>
        <dbReference type="ARBA" id="ARBA00004496"/>
    </source>
</evidence>
<feature type="compositionally biased region" description="Basic and acidic residues" evidence="3">
    <location>
        <begin position="37"/>
        <end position="50"/>
    </location>
</feature>
<feature type="region of interest" description="Disordered" evidence="3">
    <location>
        <begin position="15"/>
        <end position="50"/>
    </location>
</feature>
<feature type="compositionally biased region" description="Low complexity" evidence="3">
    <location>
        <begin position="1000"/>
        <end position="1024"/>
    </location>
</feature>
<accession>A0A317XJP5</accession>
<dbReference type="FunFam" id="1.25.40.180:FF:000080">
    <property type="entry name" value="Chromosome 9, whole genome shotgun sequence"/>
    <property type="match status" value="1"/>
</dbReference>
<feature type="region of interest" description="Disordered" evidence="3">
    <location>
        <begin position="443"/>
        <end position="486"/>
    </location>
</feature>
<dbReference type="PANTHER" id="PTHR12839">
    <property type="entry name" value="NONSENSE-MEDIATED MRNA DECAY PROTEIN 2 UP-FRAMESHIFT SUPPRESSOR 2"/>
    <property type="match status" value="1"/>
</dbReference>
<feature type="compositionally biased region" description="Low complexity" evidence="3">
    <location>
        <begin position="15"/>
        <end position="36"/>
    </location>
</feature>
<feature type="compositionally biased region" description="Acidic residues" evidence="3">
    <location>
        <begin position="1025"/>
        <end position="1038"/>
    </location>
</feature>
<evidence type="ECO:0000313" key="6">
    <source>
        <dbReference type="Proteomes" id="UP000246740"/>
    </source>
</evidence>
<feature type="region of interest" description="Disordered" evidence="3">
    <location>
        <begin position="1252"/>
        <end position="1286"/>
    </location>
</feature>
<feature type="compositionally biased region" description="Basic and acidic residues" evidence="3">
    <location>
        <begin position="1039"/>
        <end position="1054"/>
    </location>
</feature>
<dbReference type="InterPro" id="IPR039762">
    <property type="entry name" value="Nmd2/UPF2"/>
</dbReference>
<feature type="compositionally biased region" description="Low complexity" evidence="3">
    <location>
        <begin position="1174"/>
        <end position="1191"/>
    </location>
</feature>
<dbReference type="Pfam" id="PF04050">
    <property type="entry name" value="Upf2"/>
    <property type="match status" value="1"/>
</dbReference>
<feature type="compositionally biased region" description="Basic and acidic residues" evidence="3">
    <location>
        <begin position="1252"/>
        <end position="1266"/>
    </location>
</feature>
<evidence type="ECO:0000259" key="4">
    <source>
        <dbReference type="SMART" id="SM00543"/>
    </source>
</evidence>
<feature type="domain" description="MIF4G" evidence="4">
    <location>
        <begin position="504"/>
        <end position="693"/>
    </location>
</feature>
<feature type="region of interest" description="Disordered" evidence="3">
    <location>
        <begin position="940"/>
        <end position="1107"/>
    </location>
</feature>
<feature type="region of interest" description="Disordered" evidence="3">
    <location>
        <begin position="1174"/>
        <end position="1194"/>
    </location>
</feature>
<gene>
    <name evidence="5" type="ORF">BCV70DRAFT_202092</name>
</gene>
<dbReference type="FunFam" id="1.25.40.180:FF:000037">
    <property type="entry name" value="Nonsense-mediated mRNA decay factor (Upf2)"/>
    <property type="match status" value="1"/>
</dbReference>
<proteinExistence type="predicted"/>
<evidence type="ECO:0000256" key="2">
    <source>
        <dbReference type="ARBA" id="ARBA00022490"/>
    </source>
</evidence>
<dbReference type="EMBL" id="KZ819199">
    <property type="protein sequence ID" value="PWY98311.1"/>
    <property type="molecule type" value="Genomic_DNA"/>
</dbReference>
<feature type="domain" description="MIF4G" evidence="4">
    <location>
        <begin position="708"/>
        <end position="917"/>
    </location>
</feature>
<dbReference type="SUPFAM" id="SSF48371">
    <property type="entry name" value="ARM repeat"/>
    <property type="match status" value="2"/>
</dbReference>
<dbReference type="InterPro" id="IPR003890">
    <property type="entry name" value="MIF4G-like_typ-3"/>
</dbReference>
<dbReference type="InterPro" id="IPR007193">
    <property type="entry name" value="Upf2/Nmd2_C"/>
</dbReference>
<comment type="subcellular location">
    <subcellularLocation>
        <location evidence="1">Cytoplasm</location>
    </subcellularLocation>
</comment>
<keyword evidence="6" id="KW-1185">Reference proteome</keyword>
<dbReference type="Pfam" id="PF02854">
    <property type="entry name" value="MIF4G"/>
    <property type="match status" value="2"/>
</dbReference>
<dbReference type="PANTHER" id="PTHR12839:SF7">
    <property type="entry name" value="REGULATOR OF NONSENSE TRANSCRIPTS 2"/>
    <property type="match status" value="1"/>
</dbReference>
<reference evidence="5 6" key="1">
    <citation type="journal article" date="2018" name="Mol. Biol. Evol.">
        <title>Broad Genomic Sampling Reveals a Smut Pathogenic Ancestry of the Fungal Clade Ustilaginomycotina.</title>
        <authorList>
            <person name="Kijpornyongpan T."/>
            <person name="Mondo S.J."/>
            <person name="Barry K."/>
            <person name="Sandor L."/>
            <person name="Lee J."/>
            <person name="Lipzen A."/>
            <person name="Pangilinan J."/>
            <person name="LaButti K."/>
            <person name="Hainaut M."/>
            <person name="Henrissat B."/>
            <person name="Grigoriev I.V."/>
            <person name="Spatafora J.W."/>
            <person name="Aime M.C."/>
        </authorList>
    </citation>
    <scope>NUCLEOTIDE SEQUENCE [LARGE SCALE GENOMIC DNA]</scope>
    <source>
        <strain evidence="5 6">MCA 3645</strain>
    </source>
</reference>
<feature type="compositionally biased region" description="Gly residues" evidence="3">
    <location>
        <begin position="1092"/>
        <end position="1102"/>
    </location>
</feature>
<dbReference type="GO" id="GO:0005737">
    <property type="term" value="C:cytoplasm"/>
    <property type="evidence" value="ECO:0007669"/>
    <property type="project" value="UniProtKB-SubCell"/>
</dbReference>
<dbReference type="STRING" id="1882483.A0A317XJP5"/>
<sequence length="1286" mass="140483">MAIASSVANRATDAQSAAAAAAISSQQTPPTTSSTATKDDSQASSLYRERERRRQQLRAANIKAWSEGIQVPTSSLDSNLKKNTAFVKRVKQSLGLDAKDQLLKDLPLLNLEKYLQELVQAVPEGLTRCTTAKDCFAAVEILSAFHIRFGGDALSSPLTAALSQALAPPSRTHYANIPQDQKERDEAARVARQRPLLRVTAELALVEVVGHTRDQPGSLWLYQVVKELLATDKEHTNVPLLISILKGLSPSLLDPPADAMSNAGPASLVERTASLSLHDAVGAQQLVDAADPNSAPLVSADVRAKFRKLFETYFQTLARRVVKEHQRLQEQDRKNHEAYIRSGEIFEDRQQNYERMTKSFEKARDFCKVLSDLLGLQMPELESASKSNVVGLGVNLDSKSAFERGDEEFATDRSPWEDEDSRKFYEDLLDLGDIIPPSILAQTTGASQGSKDDAAASKLNAESAVSPDPSAAPTGKSKEPESPSILAETDATDEAMNAGPAAQLNTLFARLPDMTNRTMIDSAAVDFAFIASKPARKKLVRHLAAIPRTRLDLIPYYARLTATLNRYMPDVGSWLVAALEDEFRYFQRKRNVDLTESRAKNARFLAELAKFKVAPIHVTFHCLKVCLEDFAGPNIDILATLLETCGRFLLRTEETSAKMRSMLEMLRRKRAAANLDARQLLMLDNAYYQCNPPERKAIESKPRTPMELYIRHLIYDVLTKKTVDAVVRQMRKLHWEDPSVYAALKDAMTRAWRIKFSNIHLLAIVVYDLERHHPELAVDVIDQVLENIRIGMEHNIFKHNQRRVASICYLGELYNYRLINSGTVFEQLWSLTTFGHPNGRPLPGQVAPLDAPDDYFRIRLACALLDTCGICFDRGSLRKRLDEFLVFFNLYVLTKQQPLPMDVDFMLRETLEQLRPKLVFKADFTEAALAVDEMMAAHRHTPALANEEDEEEERRREEDLHSDVDGSDVEGGAGQRARKDLDLSSSDSSDDNDSDDGDTSDTSSGDSSDTSSSSSSEGGSSTDGEGSDDNDDDDEEDEAMLRRREEELAVRKEADDEFDRELAKMMAETGSSASASHGSSGMHASTSMASGSGVGSGGGSGLGSTRTLFASRGGAGAGGGPSYASHGKAGGTGGGGLAEIGIPIKKRSAAASTVSWAGHGGTGVGGGSGDADIGGSALRSNGGNSGAGSANIAEEEGSHMSFSLLSRKGAKQVTRDIRVPSTATIAINTRTKQLKDEAERKQLKQLVLAYERGEESADRRDLESSFRGRGFRVRGAPPSHHPPPGL</sequence>